<feature type="region of interest" description="Disordered" evidence="1">
    <location>
        <begin position="74"/>
        <end position="98"/>
    </location>
</feature>
<accession>A0A5K7ZY73</accession>
<evidence type="ECO:0000313" key="3">
    <source>
        <dbReference type="Proteomes" id="UP000425960"/>
    </source>
</evidence>
<evidence type="ECO:0000313" key="2">
    <source>
        <dbReference type="EMBL" id="BBO85212.1"/>
    </source>
</evidence>
<dbReference type="Proteomes" id="UP000425960">
    <property type="component" value="Chromosome"/>
</dbReference>
<reference evidence="2 3" key="1">
    <citation type="submission" date="2019-11" db="EMBL/GenBank/DDBJ databases">
        <title>Comparative genomics of hydrocarbon-degrading Desulfosarcina strains.</title>
        <authorList>
            <person name="Watanabe M."/>
            <person name="Kojima H."/>
            <person name="Fukui M."/>
        </authorList>
    </citation>
    <scope>NUCLEOTIDE SEQUENCE [LARGE SCALE GENOMIC DNA]</scope>
    <source>
        <strain evidence="2 3">28bB2T</strain>
    </source>
</reference>
<dbReference type="KEGG" id="dov:DSCO28_57780"/>
<proteinExistence type="predicted"/>
<evidence type="ECO:0000256" key="1">
    <source>
        <dbReference type="SAM" id="MobiDB-lite"/>
    </source>
</evidence>
<feature type="compositionally biased region" description="Basic and acidic residues" evidence="1">
    <location>
        <begin position="16"/>
        <end position="32"/>
    </location>
</feature>
<feature type="compositionally biased region" description="Basic and acidic residues" evidence="1">
    <location>
        <begin position="74"/>
        <end position="87"/>
    </location>
</feature>
<feature type="region of interest" description="Disordered" evidence="1">
    <location>
        <begin position="1"/>
        <end position="33"/>
    </location>
</feature>
<dbReference type="AlphaFoldDB" id="A0A5K7ZY73"/>
<sequence>MNKHAKLIRLNPNDDWCEREQDQGRQDGTDRRGRCRLPDGYALLFHEIDLDHTAAGGKWCDVGYKDIHKDQLDNISKRDAKPHRPDHTIQPQTIGQEI</sequence>
<protein>
    <submittedName>
        <fullName evidence="2">Uncharacterized protein</fullName>
    </submittedName>
</protein>
<name>A0A5K7ZY73_9BACT</name>
<feature type="compositionally biased region" description="Polar residues" evidence="1">
    <location>
        <begin position="89"/>
        <end position="98"/>
    </location>
</feature>
<gene>
    <name evidence="2" type="ORF">DSCO28_57780</name>
</gene>
<organism evidence="2 3">
    <name type="scientific">Desulfosarcina ovata subsp. sediminis</name>
    <dbReference type="NCBI Taxonomy" id="885957"/>
    <lineage>
        <taxon>Bacteria</taxon>
        <taxon>Pseudomonadati</taxon>
        <taxon>Thermodesulfobacteriota</taxon>
        <taxon>Desulfobacteria</taxon>
        <taxon>Desulfobacterales</taxon>
        <taxon>Desulfosarcinaceae</taxon>
        <taxon>Desulfosarcina</taxon>
    </lineage>
</organism>
<dbReference type="EMBL" id="AP021876">
    <property type="protein sequence ID" value="BBO85212.1"/>
    <property type="molecule type" value="Genomic_DNA"/>
</dbReference>